<dbReference type="PANTHER" id="PTHR10933:SF9">
    <property type="entry name" value="IMMUNOGLOBULIN-BINDING PROTEIN 1"/>
    <property type="match status" value="1"/>
</dbReference>
<dbReference type="GO" id="GO:0000159">
    <property type="term" value="C:protein phosphatase type 2A complex"/>
    <property type="evidence" value="ECO:0007669"/>
    <property type="project" value="EnsemblFungi"/>
</dbReference>
<protein>
    <recommendedName>
        <fullName evidence="4">TAP42</fullName>
    </recommendedName>
</protein>
<evidence type="ECO:0000313" key="2">
    <source>
        <dbReference type="EMBL" id="CCC67839.1"/>
    </source>
</evidence>
<evidence type="ECO:0000313" key="3">
    <source>
        <dbReference type="Proteomes" id="UP000001640"/>
    </source>
</evidence>
<dbReference type="GO" id="GO:0005829">
    <property type="term" value="C:cytosol"/>
    <property type="evidence" value="ECO:0007669"/>
    <property type="project" value="EnsemblFungi"/>
</dbReference>
<dbReference type="InParanoid" id="G0V8P0"/>
<keyword evidence="3" id="KW-1185">Reference proteome</keyword>
<evidence type="ECO:0000256" key="1">
    <source>
        <dbReference type="SAM" id="MobiDB-lite"/>
    </source>
</evidence>
<dbReference type="GO" id="GO:0051721">
    <property type="term" value="F:protein phosphatase 2A binding"/>
    <property type="evidence" value="ECO:0007669"/>
    <property type="project" value="TreeGrafter"/>
</dbReference>
<dbReference type="GO" id="GO:0045943">
    <property type="term" value="P:positive regulation of transcription by RNA polymerase I"/>
    <property type="evidence" value="ECO:0007669"/>
    <property type="project" value="EnsemblFungi"/>
</dbReference>
<dbReference type="InterPro" id="IPR038511">
    <property type="entry name" value="TAP42/TAP46-like_sf"/>
</dbReference>
<dbReference type="STRING" id="1064592.G0V8P0"/>
<dbReference type="PANTHER" id="PTHR10933">
    <property type="entry name" value="IMMUNOGLOBULIN-BINDING PROTEIN 1"/>
    <property type="match status" value="1"/>
</dbReference>
<sequence length="374" mass="43346">MSASERYTAILKIYTEELEHPTLRQDSEEYQTLLTSTIQDLLSLKTIVYGKLALFSNNETLDDISTNSLKFLSIDYYLGTMCSKKQATAKQVGDPSSKNRMKVKFLEKSVQIIMQFLTMLQDYEILDTMLARKIDSFADAFKPKLEELYFQPSNSTDLSGAEMKRQQKIEMFQQTKMINNKLKELESRLKNKGDEDMDGQDNKDDELLRSLYVQKLKSLSYQSFNEIEQILYESELLNNFLQRAPNMEELDGNNATKDQPDSTGFTDKLETLNKPLLSKTGKILRNFTLIDQKTQLQNKVRGYGQYGPTMSVEEFLEKEWEEGRVLQGGENDTAEHKEDEDNERWQDEQTYKAREWDEFTEANPRGSGNTINRG</sequence>
<name>G0V8P0_NAUCA</name>
<dbReference type="Pfam" id="PF04177">
    <property type="entry name" value="TAP42"/>
    <property type="match status" value="1"/>
</dbReference>
<organism evidence="2 3">
    <name type="scientific">Naumovozyma castellii</name>
    <name type="common">Yeast</name>
    <name type="synonym">Saccharomyces castellii</name>
    <dbReference type="NCBI Taxonomy" id="27288"/>
    <lineage>
        <taxon>Eukaryota</taxon>
        <taxon>Fungi</taxon>
        <taxon>Dikarya</taxon>
        <taxon>Ascomycota</taxon>
        <taxon>Saccharomycotina</taxon>
        <taxon>Saccharomycetes</taxon>
        <taxon>Saccharomycetales</taxon>
        <taxon>Saccharomycetaceae</taxon>
        <taxon>Naumovozyma</taxon>
    </lineage>
</organism>
<dbReference type="FunCoup" id="G0V8P0">
    <property type="interactions" value="686"/>
</dbReference>
<dbReference type="KEGG" id="ncs:NCAS_0A12810"/>
<dbReference type="Proteomes" id="UP000001640">
    <property type="component" value="Chromosome 1"/>
</dbReference>
<feature type="compositionally biased region" description="Basic and acidic residues" evidence="1">
    <location>
        <begin position="333"/>
        <end position="357"/>
    </location>
</feature>
<dbReference type="OrthoDB" id="10261753at2759"/>
<dbReference type="EMBL" id="HE576752">
    <property type="protein sequence ID" value="CCC67839.1"/>
    <property type="molecule type" value="Genomic_DNA"/>
</dbReference>
<dbReference type="AlphaFoldDB" id="G0V8P0"/>
<dbReference type="GO" id="GO:0035303">
    <property type="term" value="P:regulation of dephosphorylation"/>
    <property type="evidence" value="ECO:0007669"/>
    <property type="project" value="TreeGrafter"/>
</dbReference>
<dbReference type="HOGENOM" id="CLU_041824_2_2_1"/>
<feature type="region of interest" description="Disordered" evidence="1">
    <location>
        <begin position="324"/>
        <end position="374"/>
    </location>
</feature>
<reference evidence="2 3" key="1">
    <citation type="journal article" date="2011" name="Proc. Natl. Acad. Sci. U.S.A.">
        <title>Evolutionary erosion of yeast sex chromosomes by mating-type switching accidents.</title>
        <authorList>
            <person name="Gordon J.L."/>
            <person name="Armisen D."/>
            <person name="Proux-Wera E."/>
            <person name="Oheigeartaigh S.S."/>
            <person name="Byrne K.P."/>
            <person name="Wolfe K.H."/>
        </authorList>
    </citation>
    <scope>NUCLEOTIDE SEQUENCE [LARGE SCALE GENOMIC DNA]</scope>
    <source>
        <strain evidence="3">ATCC 76901 / BCRC 22586 / CBS 4309 / NBRC 1992 / NRRL Y-12630</strain>
    </source>
</reference>
<gene>
    <name evidence="2" type="primary">NCAS0A12810</name>
    <name evidence="2" type="ordered locus">NCAS_0A12810</name>
</gene>
<reference key="2">
    <citation type="submission" date="2011-08" db="EMBL/GenBank/DDBJ databases">
        <title>Genome sequence of Naumovozyma castellii.</title>
        <authorList>
            <person name="Gordon J.L."/>
            <person name="Armisen D."/>
            <person name="Proux-Wera E."/>
            <person name="OhEigeartaigh S.S."/>
            <person name="Byrne K.P."/>
            <person name="Wolfe K.H."/>
        </authorList>
    </citation>
    <scope>NUCLEOTIDE SEQUENCE</scope>
    <source>
        <strain>Type strain:CBS 4309</strain>
    </source>
</reference>
<dbReference type="GeneID" id="96901317"/>
<dbReference type="InterPro" id="IPR007304">
    <property type="entry name" value="TAP46-like"/>
</dbReference>
<dbReference type="OMA" id="EYELCEA"/>
<accession>G0V8P0</accession>
<dbReference type="RefSeq" id="XP_003674219.1">
    <property type="nucleotide sequence ID" value="XM_003674171.1"/>
</dbReference>
<dbReference type="eggNOG" id="KOG2830">
    <property type="taxonomic scope" value="Eukaryota"/>
</dbReference>
<proteinExistence type="predicted"/>
<dbReference type="GO" id="GO:1903432">
    <property type="term" value="P:regulation of TORC1 signaling"/>
    <property type="evidence" value="ECO:0007669"/>
    <property type="project" value="EnsemblFungi"/>
</dbReference>
<evidence type="ECO:0008006" key="4">
    <source>
        <dbReference type="Google" id="ProtNLM"/>
    </source>
</evidence>
<dbReference type="Gene3D" id="1.25.40.540">
    <property type="entry name" value="TAP42-like family"/>
    <property type="match status" value="1"/>
</dbReference>